<name>A0ABC8UTG2_9AQUA</name>
<comment type="caution">
    <text evidence="3">The sequence shown here is derived from an EMBL/GenBank/DDBJ whole genome shotgun (WGS) entry which is preliminary data.</text>
</comment>
<organism evidence="3 4">
    <name type="scientific">Ilex paraguariensis</name>
    <name type="common">yerba mate</name>
    <dbReference type="NCBI Taxonomy" id="185542"/>
    <lineage>
        <taxon>Eukaryota</taxon>
        <taxon>Viridiplantae</taxon>
        <taxon>Streptophyta</taxon>
        <taxon>Embryophyta</taxon>
        <taxon>Tracheophyta</taxon>
        <taxon>Spermatophyta</taxon>
        <taxon>Magnoliopsida</taxon>
        <taxon>eudicotyledons</taxon>
        <taxon>Gunneridae</taxon>
        <taxon>Pentapetalae</taxon>
        <taxon>asterids</taxon>
        <taxon>campanulids</taxon>
        <taxon>Aquifoliales</taxon>
        <taxon>Aquifoliaceae</taxon>
        <taxon>Ilex</taxon>
    </lineage>
</organism>
<feature type="transmembrane region" description="Helical" evidence="2">
    <location>
        <begin position="218"/>
        <end position="244"/>
    </location>
</feature>
<dbReference type="EMBL" id="CAUOFW020008946">
    <property type="protein sequence ID" value="CAK9184361.1"/>
    <property type="molecule type" value="Genomic_DNA"/>
</dbReference>
<dbReference type="InterPro" id="IPR029063">
    <property type="entry name" value="SAM-dependent_MTases_sf"/>
</dbReference>
<gene>
    <name evidence="3" type="ORF">ILEXP_LOCUS54679</name>
</gene>
<dbReference type="Proteomes" id="UP001642360">
    <property type="component" value="Unassembled WGS sequence"/>
</dbReference>
<evidence type="ECO:0000256" key="1">
    <source>
        <dbReference type="ARBA" id="ARBA00007967"/>
    </source>
</evidence>
<dbReference type="PANTHER" id="PTHR31009">
    <property type="entry name" value="S-ADENOSYL-L-METHIONINE:CARBOXYL METHYLTRANSFERASE FAMILY PROTEIN"/>
    <property type="match status" value="1"/>
</dbReference>
<reference evidence="3 4" key="1">
    <citation type="submission" date="2024-02" db="EMBL/GenBank/DDBJ databases">
        <authorList>
            <person name="Vignale AGUSTIN F."/>
            <person name="Sosa J E."/>
            <person name="Modenutti C."/>
        </authorList>
    </citation>
    <scope>NUCLEOTIDE SEQUENCE [LARGE SCALE GENOMIC DNA]</scope>
</reference>
<keyword evidence="2" id="KW-0812">Transmembrane</keyword>
<keyword evidence="2" id="KW-0472">Membrane</keyword>
<dbReference type="SUPFAM" id="SSF53335">
    <property type="entry name" value="S-adenosyl-L-methionine-dependent methyltransferases"/>
    <property type="match status" value="1"/>
</dbReference>
<keyword evidence="2" id="KW-1133">Transmembrane helix</keyword>
<dbReference type="Pfam" id="PF03492">
    <property type="entry name" value="Methyltransf_7"/>
    <property type="match status" value="1"/>
</dbReference>
<accession>A0ABC8UTG2</accession>
<evidence type="ECO:0000256" key="2">
    <source>
        <dbReference type="SAM" id="Phobius"/>
    </source>
</evidence>
<dbReference type="InterPro" id="IPR005299">
    <property type="entry name" value="MeTrfase_7"/>
</dbReference>
<protein>
    <submittedName>
        <fullName evidence="3">Uncharacterized protein</fullName>
    </submittedName>
</protein>
<dbReference type="Gene3D" id="3.40.50.150">
    <property type="entry name" value="Vaccinia Virus protein VP39"/>
    <property type="match status" value="1"/>
</dbReference>
<evidence type="ECO:0000313" key="3">
    <source>
        <dbReference type="EMBL" id="CAK9184361.1"/>
    </source>
</evidence>
<dbReference type="AlphaFoldDB" id="A0ABC8UTG2"/>
<proteinExistence type="inferred from homology"/>
<comment type="similarity">
    <text evidence="1">Belongs to the methyltransferase superfamily. Type-7 methyltransferase family.</text>
</comment>
<evidence type="ECO:0000313" key="4">
    <source>
        <dbReference type="Proteomes" id="UP001642360"/>
    </source>
</evidence>
<keyword evidence="4" id="KW-1185">Reference proteome</keyword>
<sequence length="314" mass="35940">MDVMNGEVESSYAQHSFFTQKVISIIKPVVVNAVHSLFSEDFHRKKVLNVGNLGCAAGPNTFSVILTVKESLERKCKELNCQPPELQVYLNDLPGNDFNSLFKDLSRVGEDQKSDVLLPCFVMGAPSSFHGCLFPRSWLYLVHFSYSVHWLSQLLCPQDPRGLYEKYDLGNDQELLPHTNCLRFLDKAAILTQSQTIEEQENQKWRLCRITEVEETKIFFTMIPMLMAFIICGIVSSMGTSFFLEQAMRITHRFSMKIDANLKEPVDTVGGMNKMQPAARKEAAMERTRSSHHKAWKKNITLLIFTESRQVFEE</sequence>